<accession>A0A0C2MK16</accession>
<organism evidence="2 3">
    <name type="scientific">Thelohanellus kitauei</name>
    <name type="common">Myxosporean</name>
    <dbReference type="NCBI Taxonomy" id="669202"/>
    <lineage>
        <taxon>Eukaryota</taxon>
        <taxon>Metazoa</taxon>
        <taxon>Cnidaria</taxon>
        <taxon>Myxozoa</taxon>
        <taxon>Myxosporea</taxon>
        <taxon>Bivalvulida</taxon>
        <taxon>Platysporina</taxon>
        <taxon>Myxobolidae</taxon>
        <taxon>Thelohanellus</taxon>
    </lineage>
</organism>
<name>A0A0C2MK16_THEKT</name>
<comment type="caution">
    <text evidence="2">The sequence shown here is derived from an EMBL/GenBank/DDBJ whole genome shotgun (WGS) entry which is preliminary data.</text>
</comment>
<evidence type="ECO:0000313" key="2">
    <source>
        <dbReference type="EMBL" id="KII64735.1"/>
    </source>
</evidence>
<sequence length="106" mass="11996">MLYLKLSIITHNMVNMKSLETINTRFNNDTLAKIGVNDFQEKDSRNLEESEQGSLEHATSHQVGDSNGHKEGTKWLLHVFACIIELALADVKRMKPNMIIADVQKS</sequence>
<dbReference type="AlphaFoldDB" id="A0A0C2MK16"/>
<evidence type="ECO:0000256" key="1">
    <source>
        <dbReference type="SAM" id="MobiDB-lite"/>
    </source>
</evidence>
<dbReference type="Proteomes" id="UP000031668">
    <property type="component" value="Unassembled WGS sequence"/>
</dbReference>
<proteinExistence type="predicted"/>
<evidence type="ECO:0000313" key="3">
    <source>
        <dbReference type="Proteomes" id="UP000031668"/>
    </source>
</evidence>
<dbReference type="EMBL" id="JWZT01004115">
    <property type="protein sequence ID" value="KII64735.1"/>
    <property type="molecule type" value="Genomic_DNA"/>
</dbReference>
<gene>
    <name evidence="2" type="ORF">RF11_04132</name>
</gene>
<protein>
    <submittedName>
        <fullName evidence="2">Uncharacterized protein</fullName>
    </submittedName>
</protein>
<feature type="region of interest" description="Disordered" evidence="1">
    <location>
        <begin position="42"/>
        <end position="68"/>
    </location>
</feature>
<reference evidence="2 3" key="1">
    <citation type="journal article" date="2014" name="Genome Biol. Evol.">
        <title>The genome of the myxosporean Thelohanellus kitauei shows adaptations to nutrient acquisition within its fish host.</title>
        <authorList>
            <person name="Yang Y."/>
            <person name="Xiong J."/>
            <person name="Zhou Z."/>
            <person name="Huo F."/>
            <person name="Miao W."/>
            <person name="Ran C."/>
            <person name="Liu Y."/>
            <person name="Zhang J."/>
            <person name="Feng J."/>
            <person name="Wang M."/>
            <person name="Wang M."/>
            <person name="Wang L."/>
            <person name="Yao B."/>
        </authorList>
    </citation>
    <scope>NUCLEOTIDE SEQUENCE [LARGE SCALE GENOMIC DNA]</scope>
    <source>
        <strain evidence="2">Wuqing</strain>
    </source>
</reference>
<keyword evidence="3" id="KW-1185">Reference proteome</keyword>